<organism evidence="2 3">
    <name type="scientific">Robiginitalea biformata (strain ATCC BAA-864 / DSM 15991 / KCTC 12146 / HTCC2501)</name>
    <dbReference type="NCBI Taxonomy" id="313596"/>
    <lineage>
        <taxon>Bacteria</taxon>
        <taxon>Pseudomonadati</taxon>
        <taxon>Bacteroidota</taxon>
        <taxon>Flavobacteriia</taxon>
        <taxon>Flavobacteriales</taxon>
        <taxon>Flavobacteriaceae</taxon>
        <taxon>Robiginitalea</taxon>
    </lineage>
</organism>
<dbReference type="EMBL" id="CP001712">
    <property type="protein sequence ID" value="EAR15464.1"/>
    <property type="molecule type" value="Genomic_DNA"/>
</dbReference>
<evidence type="ECO:0000313" key="2">
    <source>
        <dbReference type="EMBL" id="EAR15464.1"/>
    </source>
</evidence>
<evidence type="ECO:0000256" key="1">
    <source>
        <dbReference type="SAM" id="MobiDB-lite"/>
    </source>
</evidence>
<gene>
    <name evidence="2" type="ordered locus">RB2501_14089</name>
</gene>
<dbReference type="AlphaFoldDB" id="A4CKR5"/>
<evidence type="ECO:0000313" key="3">
    <source>
        <dbReference type="Proteomes" id="UP000009049"/>
    </source>
</evidence>
<accession>A4CKR5</accession>
<name>A4CKR5_ROBBH</name>
<protein>
    <submittedName>
        <fullName evidence="2">Uncharacterized protein</fullName>
    </submittedName>
</protein>
<keyword evidence="3" id="KW-1185">Reference proteome</keyword>
<sequence length="35" mass="3842">MTTSRVPEQLTPGNRASGDAPQIPAIFRIFEKLSL</sequence>
<dbReference type="Proteomes" id="UP000009049">
    <property type="component" value="Chromosome"/>
</dbReference>
<feature type="compositionally biased region" description="Polar residues" evidence="1">
    <location>
        <begin position="1"/>
        <end position="14"/>
    </location>
</feature>
<feature type="region of interest" description="Disordered" evidence="1">
    <location>
        <begin position="1"/>
        <end position="21"/>
    </location>
</feature>
<proteinExistence type="predicted"/>
<dbReference type="HOGENOM" id="CLU_3367017_0_0_10"/>
<dbReference type="KEGG" id="rbi:RB2501_14089"/>
<reference evidence="2 3" key="1">
    <citation type="journal article" date="2009" name="J. Bacteriol.">
        <title>Complete genome sequence of Robiginitalea biformata HTCC2501.</title>
        <authorList>
            <person name="Oh H.M."/>
            <person name="Giovannoni S.J."/>
            <person name="Lee K."/>
            <person name="Ferriera S."/>
            <person name="Johnson J."/>
            <person name="Cho J.C."/>
        </authorList>
    </citation>
    <scope>NUCLEOTIDE SEQUENCE [LARGE SCALE GENOMIC DNA]</scope>
    <source>
        <strain evidence="3">ATCC BAA-864 / HTCC2501 / KCTC 12146</strain>
    </source>
</reference>